<protein>
    <submittedName>
        <fullName evidence="2">Chromosome 8 open reading frame 74</fullName>
    </submittedName>
</protein>
<dbReference type="EMBL" id="AAGW02010973">
    <property type="status" value="NOT_ANNOTATED_CDS"/>
    <property type="molecule type" value="Genomic_DNA"/>
</dbReference>
<gene>
    <name evidence="2" type="primary">C8orf74</name>
</gene>
<name>G1T9R1_RABIT</name>
<dbReference type="PaxDb" id="9986-ENSOCUP00000013379"/>
<evidence type="ECO:0000256" key="1">
    <source>
        <dbReference type="SAM" id="MobiDB-lite"/>
    </source>
</evidence>
<feature type="region of interest" description="Disordered" evidence="1">
    <location>
        <begin position="261"/>
        <end position="296"/>
    </location>
</feature>
<dbReference type="InterPro" id="IPR032727">
    <property type="entry name" value="CLAMP"/>
</dbReference>
<dbReference type="EMBL" id="AAGW02010974">
    <property type="status" value="NOT_ANNOTATED_CDS"/>
    <property type="molecule type" value="Genomic_DNA"/>
</dbReference>
<dbReference type="OrthoDB" id="6103133at2759"/>
<dbReference type="InParanoid" id="G1T9R1"/>
<accession>G1T9R1</accession>
<dbReference type="FunCoup" id="G1T9R1">
    <property type="interactions" value="4"/>
</dbReference>
<dbReference type="Proteomes" id="UP000001811">
    <property type="component" value="Chromosome 2"/>
</dbReference>
<feature type="compositionally biased region" description="Basic residues" evidence="1">
    <location>
        <begin position="285"/>
        <end position="296"/>
    </location>
</feature>
<keyword evidence="3" id="KW-1185">Reference proteome</keyword>
<dbReference type="Pfam" id="PF14769">
    <property type="entry name" value="CLAMP"/>
    <property type="match status" value="1"/>
</dbReference>
<dbReference type="OMA" id="YQFVLCR"/>
<reference evidence="2" key="3">
    <citation type="submission" date="2025-09" db="UniProtKB">
        <authorList>
            <consortium name="Ensembl"/>
        </authorList>
    </citation>
    <scope>IDENTIFICATION</scope>
    <source>
        <strain evidence="2">Thorbecke</strain>
    </source>
</reference>
<organism evidence="2 3">
    <name type="scientific">Oryctolagus cuniculus</name>
    <name type="common">Rabbit</name>
    <dbReference type="NCBI Taxonomy" id="9986"/>
    <lineage>
        <taxon>Eukaryota</taxon>
        <taxon>Metazoa</taxon>
        <taxon>Chordata</taxon>
        <taxon>Craniata</taxon>
        <taxon>Vertebrata</taxon>
        <taxon>Euteleostomi</taxon>
        <taxon>Mammalia</taxon>
        <taxon>Eutheria</taxon>
        <taxon>Euarchontoglires</taxon>
        <taxon>Glires</taxon>
        <taxon>Lagomorpha</taxon>
        <taxon>Leporidae</taxon>
        <taxon>Oryctolagus</taxon>
    </lineage>
</organism>
<dbReference type="EMBL" id="AAGW02010976">
    <property type="status" value="NOT_ANNOTATED_CDS"/>
    <property type="molecule type" value="Genomic_DNA"/>
</dbReference>
<evidence type="ECO:0000313" key="2">
    <source>
        <dbReference type="Ensembl" id="ENSOCUP00000013379.3"/>
    </source>
</evidence>
<dbReference type="PANTHER" id="PTHR28457:SF2">
    <property type="entry name" value="SIMILAR TO 4930578I06RIK PROTEIN"/>
    <property type="match status" value="1"/>
</dbReference>
<reference evidence="2 3" key="1">
    <citation type="journal article" date="2011" name="Nature">
        <title>A high-resolution map of human evolutionary constraint using 29 mammals.</title>
        <authorList>
            <person name="Lindblad-Toh K."/>
            <person name="Garber M."/>
            <person name="Zuk O."/>
            <person name="Lin M.F."/>
            <person name="Parker B.J."/>
            <person name="Washietl S."/>
            <person name="Kheradpour P."/>
            <person name="Ernst J."/>
            <person name="Jordan G."/>
            <person name="Mauceli E."/>
            <person name="Ward L.D."/>
            <person name="Lowe C.B."/>
            <person name="Holloway A.K."/>
            <person name="Clamp M."/>
            <person name="Gnerre S."/>
            <person name="Alfoldi J."/>
            <person name="Beal K."/>
            <person name="Chang J."/>
            <person name="Clawson H."/>
            <person name="Cuff J."/>
            <person name="Di Palma F."/>
            <person name="Fitzgerald S."/>
            <person name="Flicek P."/>
            <person name="Guttman M."/>
            <person name="Hubisz M.J."/>
            <person name="Jaffe D.B."/>
            <person name="Jungreis I."/>
            <person name="Kent W.J."/>
            <person name="Kostka D."/>
            <person name="Lara M."/>
            <person name="Martins A.L."/>
            <person name="Massingham T."/>
            <person name="Moltke I."/>
            <person name="Raney B.J."/>
            <person name="Rasmussen M.D."/>
            <person name="Robinson J."/>
            <person name="Stark A."/>
            <person name="Vilella A.J."/>
            <person name="Wen J."/>
            <person name="Xie X."/>
            <person name="Zody M.C."/>
            <person name="Baldwin J."/>
            <person name="Bloom T."/>
            <person name="Chin C.W."/>
            <person name="Heiman D."/>
            <person name="Nicol R."/>
            <person name="Nusbaum C."/>
            <person name="Young S."/>
            <person name="Wilkinson J."/>
            <person name="Worley K.C."/>
            <person name="Kovar C.L."/>
            <person name="Muzny D.M."/>
            <person name="Gibbs R.A."/>
            <person name="Cree A."/>
            <person name="Dihn H.H."/>
            <person name="Fowler G."/>
            <person name="Jhangiani S."/>
            <person name="Joshi V."/>
            <person name="Lee S."/>
            <person name="Lewis L.R."/>
            <person name="Nazareth L.V."/>
            <person name="Okwuonu G."/>
            <person name="Santibanez J."/>
            <person name="Warren W.C."/>
            <person name="Mardis E.R."/>
            <person name="Weinstock G.M."/>
            <person name="Wilson R.K."/>
            <person name="Delehaunty K."/>
            <person name="Dooling D."/>
            <person name="Fronik C."/>
            <person name="Fulton L."/>
            <person name="Fulton B."/>
            <person name="Graves T."/>
            <person name="Minx P."/>
            <person name="Sodergren E."/>
            <person name="Birney E."/>
            <person name="Margulies E.H."/>
            <person name="Herrero J."/>
            <person name="Green E.D."/>
            <person name="Haussler D."/>
            <person name="Siepel A."/>
            <person name="Goldman N."/>
            <person name="Pollard K.S."/>
            <person name="Pedersen J.S."/>
            <person name="Lander E.S."/>
            <person name="Kellis M."/>
        </authorList>
    </citation>
    <scope>NUCLEOTIDE SEQUENCE [LARGE SCALE GENOMIC DNA]</scope>
    <source>
        <strain evidence="2 3">Thorbecke inbred</strain>
    </source>
</reference>
<proteinExistence type="predicted"/>
<dbReference type="KEGG" id="ocu:100347300"/>
<dbReference type="HOGENOM" id="CLU_081156_0_0_1"/>
<dbReference type="PANTHER" id="PTHR28457">
    <property type="entry name" value="COILED-COIL DOMAIN-CONTAINING PROTEIN 189"/>
    <property type="match status" value="1"/>
</dbReference>
<dbReference type="EMBL" id="AAGW02010975">
    <property type="status" value="NOT_ANNOTATED_CDS"/>
    <property type="molecule type" value="Genomic_DNA"/>
</dbReference>
<dbReference type="Bgee" id="ENSOCUG00000015568">
    <property type="expression patterns" value="Expressed in testis"/>
</dbReference>
<dbReference type="eggNOG" id="ENOG502RYV3">
    <property type="taxonomic scope" value="Eukaryota"/>
</dbReference>
<reference evidence="2" key="2">
    <citation type="submission" date="2025-08" db="UniProtKB">
        <authorList>
            <consortium name="Ensembl"/>
        </authorList>
    </citation>
    <scope>IDENTIFICATION</scope>
    <source>
        <strain evidence="2">Thorbecke</strain>
    </source>
</reference>
<sequence length="296" mass="33893">MQAMALLTAQGVKEVFQRQKPAGREHLRRLLDWEEIDEWRDARRSIVLDTLHESLLFAVGRGFPWVQVVQVLTFTEELLKETAGCSISDAVLTLGRKLRDYQRQFSPAHLLALCDYFHNTFLCHYRLYQYVLGRDREVNLTVTPLQVCVPPPPLPLVAGVDREVWKHEQQVAELREAEVQKRTHMLLLREALRLERGRRLQEAFEGAPAPPSKGLSREMLETLISEALRVQMASLRELLQAEIQTTFEILDLKLQQKTLHLNAPTPFPPPVTGQPGQDESLKSNRANKGKKAKAKK</sequence>
<dbReference type="GeneTree" id="ENSGT00940000154323"/>
<evidence type="ECO:0000313" key="3">
    <source>
        <dbReference type="Proteomes" id="UP000001811"/>
    </source>
</evidence>
<dbReference type="Ensembl" id="ENSOCUT00000015568.4">
    <property type="protein sequence ID" value="ENSOCUP00000013379.3"/>
    <property type="gene ID" value="ENSOCUG00000015568.4"/>
</dbReference>
<dbReference type="AlphaFoldDB" id="G1T9R1"/>